<keyword evidence="4" id="KW-1185">Reference proteome</keyword>
<proteinExistence type="predicted"/>
<sequence length="276" mass="29039">MLPSLFVTLLALAAAPLAVVAKGIQPPASFVRPRPSRVSHNSRDITAERMTNAKRMAQGLPPLPPRMHRRGTQTAAKARPSPSGVPGGHATTGYIMATETRTGKFVGFVGKQYELFGEYGAVASTRNALKVKITGLKKHATTGPIEIHQTNGDKLFTSFGAVAGFASDSATLAPGSSNYLYIAGASSTAPLAAAIEADNSFTEATGQEEAAESAIWFIDSVKNKISAKWVNPDGSVAKTQLAYYPDDNVFIAVGDAKAFTEEFGKAVPVTFTLVGH</sequence>
<gene>
    <name evidence="3" type="ORF">EXIGLDRAFT_722423</name>
</gene>
<organism evidence="3 4">
    <name type="scientific">Exidia glandulosa HHB12029</name>
    <dbReference type="NCBI Taxonomy" id="1314781"/>
    <lineage>
        <taxon>Eukaryota</taxon>
        <taxon>Fungi</taxon>
        <taxon>Dikarya</taxon>
        <taxon>Basidiomycota</taxon>
        <taxon>Agaricomycotina</taxon>
        <taxon>Agaricomycetes</taxon>
        <taxon>Auriculariales</taxon>
        <taxon>Exidiaceae</taxon>
        <taxon>Exidia</taxon>
    </lineage>
</organism>
<evidence type="ECO:0000256" key="1">
    <source>
        <dbReference type="SAM" id="MobiDB-lite"/>
    </source>
</evidence>
<dbReference type="Proteomes" id="UP000077266">
    <property type="component" value="Unassembled WGS sequence"/>
</dbReference>
<accession>A0A165FAV8</accession>
<evidence type="ECO:0000313" key="4">
    <source>
        <dbReference type="Proteomes" id="UP000077266"/>
    </source>
</evidence>
<feature type="signal peptide" evidence="2">
    <location>
        <begin position="1"/>
        <end position="21"/>
    </location>
</feature>
<name>A0A165FAV8_EXIGL</name>
<evidence type="ECO:0000313" key="3">
    <source>
        <dbReference type="EMBL" id="KZV88697.1"/>
    </source>
</evidence>
<dbReference type="InParanoid" id="A0A165FAV8"/>
<evidence type="ECO:0000256" key="2">
    <source>
        <dbReference type="SAM" id="SignalP"/>
    </source>
</evidence>
<protein>
    <submittedName>
        <fullName evidence="3">Uncharacterized protein</fullName>
    </submittedName>
</protein>
<reference evidence="3 4" key="1">
    <citation type="journal article" date="2016" name="Mol. Biol. Evol.">
        <title>Comparative Genomics of Early-Diverging Mushroom-Forming Fungi Provides Insights into the Origins of Lignocellulose Decay Capabilities.</title>
        <authorList>
            <person name="Nagy L.G."/>
            <person name="Riley R."/>
            <person name="Tritt A."/>
            <person name="Adam C."/>
            <person name="Daum C."/>
            <person name="Floudas D."/>
            <person name="Sun H."/>
            <person name="Yadav J.S."/>
            <person name="Pangilinan J."/>
            <person name="Larsson K.H."/>
            <person name="Matsuura K."/>
            <person name="Barry K."/>
            <person name="Labutti K."/>
            <person name="Kuo R."/>
            <person name="Ohm R.A."/>
            <person name="Bhattacharya S.S."/>
            <person name="Shirouzu T."/>
            <person name="Yoshinaga Y."/>
            <person name="Martin F.M."/>
            <person name="Grigoriev I.V."/>
            <person name="Hibbett D.S."/>
        </authorList>
    </citation>
    <scope>NUCLEOTIDE SEQUENCE [LARGE SCALE GENOMIC DNA]</scope>
    <source>
        <strain evidence="3 4">HHB12029</strain>
    </source>
</reference>
<keyword evidence="2" id="KW-0732">Signal</keyword>
<feature type="region of interest" description="Disordered" evidence="1">
    <location>
        <begin position="57"/>
        <end position="91"/>
    </location>
</feature>
<feature type="chain" id="PRO_5007857689" evidence="2">
    <location>
        <begin position="22"/>
        <end position="276"/>
    </location>
</feature>
<dbReference type="OrthoDB" id="4584900at2759"/>
<dbReference type="STRING" id="1314781.A0A165FAV8"/>
<dbReference type="AlphaFoldDB" id="A0A165FAV8"/>
<dbReference type="EMBL" id="KV426092">
    <property type="protein sequence ID" value="KZV88697.1"/>
    <property type="molecule type" value="Genomic_DNA"/>
</dbReference>